<dbReference type="RefSeq" id="WP_218038648.1">
    <property type="nucleotide sequence ID" value="NZ_BAAAHM010000005.1"/>
</dbReference>
<dbReference type="InterPro" id="IPR000515">
    <property type="entry name" value="MetI-like"/>
</dbReference>
<dbReference type="GO" id="GO:0005886">
    <property type="term" value="C:plasma membrane"/>
    <property type="evidence" value="ECO:0007669"/>
    <property type="project" value="UniProtKB-SubCell"/>
</dbReference>
<dbReference type="InterPro" id="IPR035906">
    <property type="entry name" value="MetI-like_sf"/>
</dbReference>
<evidence type="ECO:0000256" key="6">
    <source>
        <dbReference type="ARBA" id="ARBA00022692"/>
    </source>
</evidence>
<evidence type="ECO:0000313" key="15">
    <source>
        <dbReference type="Proteomes" id="UP000377595"/>
    </source>
</evidence>
<evidence type="ECO:0000256" key="5">
    <source>
        <dbReference type="ARBA" id="ARBA00022475"/>
    </source>
</evidence>
<keyword evidence="9 11" id="KW-1133">Transmembrane helix</keyword>
<dbReference type="GO" id="GO:0005524">
    <property type="term" value="F:ATP binding"/>
    <property type="evidence" value="ECO:0007669"/>
    <property type="project" value="UniProtKB-KW"/>
</dbReference>
<comment type="similarity">
    <text evidence="3">Belongs to the ABC transporter superfamily.</text>
</comment>
<dbReference type="GO" id="GO:0016887">
    <property type="term" value="F:ATP hydrolysis activity"/>
    <property type="evidence" value="ECO:0007669"/>
    <property type="project" value="InterPro"/>
</dbReference>
<dbReference type="Gene3D" id="3.40.50.300">
    <property type="entry name" value="P-loop containing nucleotide triphosphate hydrolases"/>
    <property type="match status" value="1"/>
</dbReference>
<dbReference type="CDD" id="cd03257">
    <property type="entry name" value="ABC_NikE_OppD_transporters"/>
    <property type="match status" value="1"/>
</dbReference>
<evidence type="ECO:0000256" key="2">
    <source>
        <dbReference type="ARBA" id="ARBA00004202"/>
    </source>
</evidence>
<dbReference type="Gene3D" id="1.10.3720.10">
    <property type="entry name" value="MetI-like"/>
    <property type="match status" value="1"/>
</dbReference>
<evidence type="ECO:0000256" key="9">
    <source>
        <dbReference type="ARBA" id="ARBA00022989"/>
    </source>
</evidence>
<gene>
    <name evidence="14" type="ORF">Aple_070090</name>
</gene>
<comment type="subcellular location">
    <subcellularLocation>
        <location evidence="11">Cell membrane</location>
        <topology evidence="11">Multi-pass membrane protein</topology>
    </subcellularLocation>
    <subcellularLocation>
        <location evidence="2">Cell membrane</location>
        <topology evidence="2">Peripheral membrane protein</topology>
    </subcellularLocation>
    <subcellularLocation>
        <location evidence="1">Membrane</location>
        <topology evidence="1">Multi-pass membrane protein</topology>
    </subcellularLocation>
</comment>
<evidence type="ECO:0000256" key="7">
    <source>
        <dbReference type="ARBA" id="ARBA00022741"/>
    </source>
</evidence>
<dbReference type="CDD" id="cd06261">
    <property type="entry name" value="TM_PBP2"/>
    <property type="match status" value="1"/>
</dbReference>
<keyword evidence="8 14" id="KW-0067">ATP-binding</keyword>
<dbReference type="EMBL" id="BLAF01000048">
    <property type="protein sequence ID" value="GES24110.1"/>
    <property type="molecule type" value="Genomic_DNA"/>
</dbReference>
<dbReference type="InterPro" id="IPR003439">
    <property type="entry name" value="ABC_transporter-like_ATP-bd"/>
</dbReference>
<dbReference type="PROSITE" id="PS50928">
    <property type="entry name" value="ABC_TM1"/>
    <property type="match status" value="1"/>
</dbReference>
<dbReference type="SMART" id="SM00382">
    <property type="entry name" value="AAA"/>
    <property type="match status" value="1"/>
</dbReference>
<dbReference type="GO" id="GO:0015833">
    <property type="term" value="P:peptide transport"/>
    <property type="evidence" value="ECO:0007669"/>
    <property type="project" value="InterPro"/>
</dbReference>
<evidence type="ECO:0000256" key="11">
    <source>
        <dbReference type="RuleBase" id="RU363032"/>
    </source>
</evidence>
<dbReference type="AlphaFoldDB" id="A0A5M3XTE2"/>
<proteinExistence type="inferred from homology"/>
<feature type="domain" description="ABC transmembrane type-1" evidence="13">
    <location>
        <begin position="68"/>
        <end position="289"/>
    </location>
</feature>
<dbReference type="InterPro" id="IPR003593">
    <property type="entry name" value="AAA+_ATPase"/>
</dbReference>
<dbReference type="Pfam" id="PF08352">
    <property type="entry name" value="oligo_HPY"/>
    <property type="match status" value="1"/>
</dbReference>
<evidence type="ECO:0000259" key="13">
    <source>
        <dbReference type="PROSITE" id="PS50928"/>
    </source>
</evidence>
<keyword evidence="6 11" id="KW-0812">Transmembrane</keyword>
<organism evidence="14 15">
    <name type="scientific">Acrocarpospora pleiomorpha</name>
    <dbReference type="NCBI Taxonomy" id="90975"/>
    <lineage>
        <taxon>Bacteria</taxon>
        <taxon>Bacillati</taxon>
        <taxon>Actinomycetota</taxon>
        <taxon>Actinomycetes</taxon>
        <taxon>Streptosporangiales</taxon>
        <taxon>Streptosporangiaceae</taxon>
        <taxon>Acrocarpospora</taxon>
    </lineage>
</organism>
<dbReference type="NCBIfam" id="TIGR01727">
    <property type="entry name" value="oligo_HPY"/>
    <property type="match status" value="1"/>
</dbReference>
<evidence type="ECO:0000256" key="4">
    <source>
        <dbReference type="ARBA" id="ARBA00022448"/>
    </source>
</evidence>
<keyword evidence="10 11" id="KW-0472">Membrane</keyword>
<feature type="domain" description="ABC transporter" evidence="12">
    <location>
        <begin position="278"/>
        <end position="515"/>
    </location>
</feature>
<feature type="transmembrane region" description="Helical" evidence="11">
    <location>
        <begin position="133"/>
        <end position="150"/>
    </location>
</feature>
<dbReference type="SUPFAM" id="SSF52540">
    <property type="entry name" value="P-loop containing nucleoside triphosphate hydrolases"/>
    <property type="match status" value="1"/>
</dbReference>
<dbReference type="InterPro" id="IPR027417">
    <property type="entry name" value="P-loop_NTPase"/>
</dbReference>
<protein>
    <submittedName>
        <fullName evidence="14">Peptide ABC transporter ATP-binding protein</fullName>
    </submittedName>
</protein>
<evidence type="ECO:0000259" key="12">
    <source>
        <dbReference type="PROSITE" id="PS50893"/>
    </source>
</evidence>
<keyword evidence="5" id="KW-1003">Cell membrane</keyword>
<feature type="transmembrane region" description="Helical" evidence="11">
    <location>
        <begin position="107"/>
        <end position="127"/>
    </location>
</feature>
<dbReference type="Pfam" id="PF00528">
    <property type="entry name" value="BPD_transp_1"/>
    <property type="match status" value="1"/>
</dbReference>
<feature type="transmembrane region" description="Helical" evidence="11">
    <location>
        <begin position="72"/>
        <end position="95"/>
    </location>
</feature>
<dbReference type="SUPFAM" id="SSF161098">
    <property type="entry name" value="MetI-like"/>
    <property type="match status" value="1"/>
</dbReference>
<keyword evidence="4 11" id="KW-0813">Transport</keyword>
<keyword evidence="15" id="KW-1185">Reference proteome</keyword>
<evidence type="ECO:0000256" key="1">
    <source>
        <dbReference type="ARBA" id="ARBA00004141"/>
    </source>
</evidence>
<dbReference type="InterPro" id="IPR017871">
    <property type="entry name" value="ABC_transporter-like_CS"/>
</dbReference>
<evidence type="ECO:0000313" key="14">
    <source>
        <dbReference type="EMBL" id="GES24110.1"/>
    </source>
</evidence>
<evidence type="ECO:0000256" key="8">
    <source>
        <dbReference type="ARBA" id="ARBA00022840"/>
    </source>
</evidence>
<dbReference type="PROSITE" id="PS50893">
    <property type="entry name" value="ABC_TRANSPORTER_2"/>
    <property type="match status" value="1"/>
</dbReference>
<sequence length="583" mass="61101">MKRLDGIARSGLIFLLALVVLVVVAQLTGLGGDPEKIVGPRLAPPGPEWWLGTDSLGRSTLPRVLQGTGTSLLLSAVAVLATAVVATALGVLAGYKGGALNEIVMRVVDVLYSFPAIILAILVAALVNPGLDAAVASIVLVTIPLMTRVVRAAALTVSHRDYVTSAIISGARLPRVLARHILPNVAGTVAVQGTYALSIGILVEGGLSFLGLGVQPPQASLGVLISEGTVYLTYAPWLLLGPRHGARAGDPVHQRARRRPARPARPANFEVADMTHLLDVRNLVVDYVLADRRVRALDGASLTMAEGESVALVGESGSGKSTLGSAAGRLLPPSADLRSGDVAVLGESLTGLSNARIRQVRRERLGFVFQDPIGALDPTMRIGRQMRLAGGDRESLERVRLGDPERVMRAFPHQLSGGMAQRVGIAMALSARPRLLVADEPTAALDSQVRQDVLDTVFALAAEAGTGILLLTHDLSAVSRRCSRMAVMYGGRVVEDGPTAAVLGAPLHPYTAALARSVPGNTVRGERLEAIPGRPPVLTAESAGCAFAARCAFAEDRCRSERPVPTQVDGRTVLCHRVAEGVS</sequence>
<feature type="transmembrane region" description="Helical" evidence="11">
    <location>
        <begin position="12"/>
        <end position="32"/>
    </location>
</feature>
<accession>A0A5M3XTE2</accession>
<dbReference type="PANTHER" id="PTHR43297">
    <property type="entry name" value="OLIGOPEPTIDE TRANSPORT ATP-BINDING PROTEIN APPD"/>
    <property type="match status" value="1"/>
</dbReference>
<dbReference type="GO" id="GO:0055085">
    <property type="term" value="P:transmembrane transport"/>
    <property type="evidence" value="ECO:0007669"/>
    <property type="project" value="InterPro"/>
</dbReference>
<dbReference type="Proteomes" id="UP000377595">
    <property type="component" value="Unassembled WGS sequence"/>
</dbReference>
<dbReference type="PANTHER" id="PTHR43297:SF2">
    <property type="entry name" value="DIPEPTIDE TRANSPORT ATP-BINDING PROTEIN DPPD"/>
    <property type="match status" value="1"/>
</dbReference>
<dbReference type="PROSITE" id="PS00211">
    <property type="entry name" value="ABC_TRANSPORTER_1"/>
    <property type="match status" value="1"/>
</dbReference>
<keyword evidence="7" id="KW-0547">Nucleotide-binding</keyword>
<evidence type="ECO:0000256" key="10">
    <source>
        <dbReference type="ARBA" id="ARBA00023136"/>
    </source>
</evidence>
<dbReference type="Pfam" id="PF00005">
    <property type="entry name" value="ABC_tran"/>
    <property type="match status" value="1"/>
</dbReference>
<reference evidence="14 15" key="1">
    <citation type="submission" date="2019-10" db="EMBL/GenBank/DDBJ databases">
        <title>Whole genome shotgun sequence of Acrocarpospora pleiomorpha NBRC 16267.</title>
        <authorList>
            <person name="Ichikawa N."/>
            <person name="Kimura A."/>
            <person name="Kitahashi Y."/>
            <person name="Komaki H."/>
            <person name="Oguchi A."/>
        </authorList>
    </citation>
    <scope>NUCLEOTIDE SEQUENCE [LARGE SCALE GENOMIC DNA]</scope>
    <source>
        <strain evidence="14 15">NBRC 16267</strain>
    </source>
</reference>
<evidence type="ECO:0000256" key="3">
    <source>
        <dbReference type="ARBA" id="ARBA00005417"/>
    </source>
</evidence>
<comment type="caution">
    <text evidence="14">The sequence shown here is derived from an EMBL/GenBank/DDBJ whole genome shotgun (WGS) entry which is preliminary data.</text>
</comment>
<name>A0A5M3XTE2_9ACTN</name>
<comment type="similarity">
    <text evidence="11">Belongs to the binding-protein-dependent transport system permease family.</text>
</comment>
<dbReference type="InterPro" id="IPR013563">
    <property type="entry name" value="Oligopep_ABC_C"/>
</dbReference>
<dbReference type="InterPro" id="IPR050388">
    <property type="entry name" value="ABC_Ni/Peptide_Import"/>
</dbReference>